<keyword evidence="7 15" id="KW-0812">Transmembrane</keyword>
<feature type="transmembrane region" description="Helical" evidence="15">
    <location>
        <begin position="361"/>
        <end position="386"/>
    </location>
</feature>
<dbReference type="GO" id="GO:0016020">
    <property type="term" value="C:membrane"/>
    <property type="evidence" value="ECO:0007669"/>
    <property type="project" value="UniProtKB-SubCell"/>
</dbReference>
<accession>A0A6J7E239</accession>
<dbReference type="GO" id="GO:0020037">
    <property type="term" value="F:heme binding"/>
    <property type="evidence" value="ECO:0007669"/>
    <property type="project" value="InterPro"/>
</dbReference>
<evidence type="ECO:0000256" key="1">
    <source>
        <dbReference type="ARBA" id="ARBA00004141"/>
    </source>
</evidence>
<dbReference type="EC" id="7.1.1.9" evidence="3"/>
<gene>
    <name evidence="17" type="ORF">UFOPK3444_00889</name>
</gene>
<dbReference type="PRINTS" id="PR01165">
    <property type="entry name" value="CYCOXIDASEI"/>
</dbReference>
<proteinExistence type="predicted"/>
<evidence type="ECO:0000256" key="2">
    <source>
        <dbReference type="ARBA" id="ARBA00004673"/>
    </source>
</evidence>
<feature type="transmembrane region" description="Helical" evidence="15">
    <location>
        <begin position="398"/>
        <end position="420"/>
    </location>
</feature>
<dbReference type="InterPro" id="IPR023615">
    <property type="entry name" value="Cyt_c_Oxase_su1_BS"/>
</dbReference>
<dbReference type="SUPFAM" id="SSF81442">
    <property type="entry name" value="Cytochrome c oxidase subunit I-like"/>
    <property type="match status" value="1"/>
</dbReference>
<feature type="transmembrane region" description="Helical" evidence="15">
    <location>
        <begin position="207"/>
        <end position="235"/>
    </location>
</feature>
<feature type="transmembrane region" description="Helical" evidence="15">
    <location>
        <begin position="323"/>
        <end position="341"/>
    </location>
</feature>
<dbReference type="GO" id="GO:0022904">
    <property type="term" value="P:respiratory electron transport chain"/>
    <property type="evidence" value="ECO:0007669"/>
    <property type="project" value="TreeGrafter"/>
</dbReference>
<dbReference type="InterPro" id="IPR000883">
    <property type="entry name" value="Cyt_C_Oxase_1"/>
</dbReference>
<evidence type="ECO:0000256" key="5">
    <source>
        <dbReference type="ARBA" id="ARBA00022617"/>
    </source>
</evidence>
<keyword evidence="10" id="KW-0249">Electron transport</keyword>
<evidence type="ECO:0000256" key="7">
    <source>
        <dbReference type="ARBA" id="ARBA00022692"/>
    </source>
</evidence>
<evidence type="ECO:0000256" key="15">
    <source>
        <dbReference type="SAM" id="Phobius"/>
    </source>
</evidence>
<evidence type="ECO:0000256" key="4">
    <source>
        <dbReference type="ARBA" id="ARBA00022448"/>
    </source>
</evidence>
<keyword evidence="4" id="KW-0813">Transport</keyword>
<feature type="transmembrane region" description="Helical" evidence="15">
    <location>
        <begin position="435"/>
        <end position="456"/>
    </location>
</feature>
<feature type="domain" description="Cytochrome oxidase subunit I profile" evidence="16">
    <location>
        <begin position="23"/>
        <end position="537"/>
    </location>
</feature>
<evidence type="ECO:0000256" key="6">
    <source>
        <dbReference type="ARBA" id="ARBA00022660"/>
    </source>
</evidence>
<dbReference type="InterPro" id="IPR014241">
    <property type="entry name" value="Cyt_c_oxidase_su1_bac"/>
</dbReference>
<keyword evidence="14 15" id="KW-0472">Membrane</keyword>
<evidence type="ECO:0000256" key="9">
    <source>
        <dbReference type="ARBA" id="ARBA00022967"/>
    </source>
</evidence>
<keyword evidence="8" id="KW-0479">Metal-binding</keyword>
<dbReference type="InterPro" id="IPR036927">
    <property type="entry name" value="Cyt_c_oxase-like_su1_sf"/>
</dbReference>
<dbReference type="PANTHER" id="PTHR10422">
    <property type="entry name" value="CYTOCHROME C OXIDASE SUBUNIT 1"/>
    <property type="match status" value="1"/>
</dbReference>
<keyword evidence="11 15" id="KW-1133">Transmembrane helix</keyword>
<reference evidence="17" key="1">
    <citation type="submission" date="2020-05" db="EMBL/GenBank/DDBJ databases">
        <authorList>
            <person name="Chiriac C."/>
            <person name="Salcher M."/>
            <person name="Ghai R."/>
            <person name="Kavagutti S V."/>
        </authorList>
    </citation>
    <scope>NUCLEOTIDE SEQUENCE</scope>
</reference>
<evidence type="ECO:0000313" key="17">
    <source>
        <dbReference type="EMBL" id="CAB4873813.1"/>
    </source>
</evidence>
<keyword evidence="9" id="KW-1278">Translocase</keyword>
<dbReference type="AlphaFoldDB" id="A0A6J7E239"/>
<dbReference type="PROSITE" id="PS00077">
    <property type="entry name" value="COX1_CUB"/>
    <property type="match status" value="1"/>
</dbReference>
<dbReference type="Pfam" id="PF00115">
    <property type="entry name" value="COX1"/>
    <property type="match status" value="1"/>
</dbReference>
<evidence type="ECO:0000256" key="10">
    <source>
        <dbReference type="ARBA" id="ARBA00022982"/>
    </source>
</evidence>
<keyword evidence="12" id="KW-0408">Iron</keyword>
<dbReference type="GO" id="GO:0015990">
    <property type="term" value="P:electron transport coupled proton transport"/>
    <property type="evidence" value="ECO:0007669"/>
    <property type="project" value="InterPro"/>
</dbReference>
<keyword evidence="5" id="KW-0349">Heme</keyword>
<name>A0A6J7E239_9ZZZZ</name>
<dbReference type="GO" id="GO:0006119">
    <property type="term" value="P:oxidative phosphorylation"/>
    <property type="evidence" value="ECO:0007669"/>
    <property type="project" value="UniProtKB-UniPathway"/>
</dbReference>
<feature type="transmembrane region" description="Helical" evidence="15">
    <location>
        <begin position="125"/>
        <end position="144"/>
    </location>
</feature>
<comment type="subcellular location">
    <subcellularLocation>
        <location evidence="1">Membrane</location>
        <topology evidence="1">Multi-pass membrane protein</topology>
    </subcellularLocation>
</comment>
<keyword evidence="13" id="KW-0186">Copper</keyword>
<organism evidence="17">
    <name type="scientific">freshwater metagenome</name>
    <dbReference type="NCBI Taxonomy" id="449393"/>
    <lineage>
        <taxon>unclassified sequences</taxon>
        <taxon>metagenomes</taxon>
        <taxon>ecological metagenomes</taxon>
    </lineage>
</organism>
<evidence type="ECO:0000256" key="14">
    <source>
        <dbReference type="ARBA" id="ARBA00023136"/>
    </source>
</evidence>
<feature type="transmembrane region" description="Helical" evidence="15">
    <location>
        <begin position="43"/>
        <end position="63"/>
    </location>
</feature>
<evidence type="ECO:0000256" key="13">
    <source>
        <dbReference type="ARBA" id="ARBA00023008"/>
    </source>
</evidence>
<feature type="transmembrane region" description="Helical" evidence="15">
    <location>
        <begin position="290"/>
        <end position="311"/>
    </location>
</feature>
<feature type="transmembrane region" description="Helical" evidence="15">
    <location>
        <begin position="476"/>
        <end position="498"/>
    </location>
</feature>
<evidence type="ECO:0000256" key="11">
    <source>
        <dbReference type="ARBA" id="ARBA00022989"/>
    </source>
</evidence>
<feature type="transmembrane region" description="Helical" evidence="15">
    <location>
        <begin position="170"/>
        <end position="195"/>
    </location>
</feature>
<evidence type="ECO:0000259" key="16">
    <source>
        <dbReference type="PROSITE" id="PS50855"/>
    </source>
</evidence>
<sequence length="556" mass="61319">MSATTGTSNAGLPELVAHKVASPAPKQGWISWFLTTDHKRIGILYMVTTFGFFLLGGVEAMMIRLQLGVANNSLITPEHYNQLFTMHGTTMLFLFVAPMMAGIANYVLPLQIGARDMAFPRLNALSYWLLLAGGIVFYVTLFFTPPEAGWTSYPPLSSAVYSPSGGQDAWIYLIHLTGVSSLLGAINIVATLITMRAPGMSWSRIPLFCWTMLTYSILLIVALPVAAGAVTMLLFDRNYGTAFFDPTAGGSPLLWQHLFWFFGHPEVYIIVLPAFGMISEILPVFARKPIFGYRAIATSTLVIALISMLVWAHHMYTVPAPTVVFSLFTITTLLVAIPTGVKMFNWLATIWKGSIVTASPFYYAAGFLSVFAFGGITGIFLAIFPIDWQLQDSYFVVAHFHYTLMGGAVFGMLAGLHYWYPKMSGRMLNEKTSKVAFWLIFVGFNVTFLIQHSLGLEGMPRRIYEYGVGTGWQTENMISTVGSFILAIGILLVTVNFIRSLTRGALAGPDPWKGNTLEWFTPSPPPVHNFDVIPTVRSVEPMKDIRAEIERASAGV</sequence>
<dbReference type="GO" id="GO:0004129">
    <property type="term" value="F:cytochrome-c oxidase activity"/>
    <property type="evidence" value="ECO:0007669"/>
    <property type="project" value="UniProtKB-EC"/>
</dbReference>
<dbReference type="GO" id="GO:0046872">
    <property type="term" value="F:metal ion binding"/>
    <property type="evidence" value="ECO:0007669"/>
    <property type="project" value="UniProtKB-KW"/>
</dbReference>
<dbReference type="NCBIfam" id="TIGR02891">
    <property type="entry name" value="CtaD_CoxA"/>
    <property type="match status" value="1"/>
</dbReference>
<evidence type="ECO:0000256" key="3">
    <source>
        <dbReference type="ARBA" id="ARBA00012949"/>
    </source>
</evidence>
<evidence type="ECO:0000256" key="12">
    <source>
        <dbReference type="ARBA" id="ARBA00023004"/>
    </source>
</evidence>
<dbReference type="UniPathway" id="UPA00705"/>
<dbReference type="Gene3D" id="1.20.210.10">
    <property type="entry name" value="Cytochrome c oxidase-like, subunit I domain"/>
    <property type="match status" value="1"/>
</dbReference>
<feature type="transmembrane region" description="Helical" evidence="15">
    <location>
        <begin position="255"/>
        <end position="278"/>
    </location>
</feature>
<dbReference type="PROSITE" id="PS50855">
    <property type="entry name" value="COX1"/>
    <property type="match status" value="1"/>
</dbReference>
<keyword evidence="6" id="KW-0679">Respiratory chain</keyword>
<comment type="pathway">
    <text evidence="2">Energy metabolism; oxidative phosphorylation.</text>
</comment>
<evidence type="ECO:0000256" key="8">
    <source>
        <dbReference type="ARBA" id="ARBA00022723"/>
    </source>
</evidence>
<dbReference type="EMBL" id="CAFBLU010000012">
    <property type="protein sequence ID" value="CAB4873813.1"/>
    <property type="molecule type" value="Genomic_DNA"/>
</dbReference>
<dbReference type="InterPro" id="IPR023616">
    <property type="entry name" value="Cyt_c_oxase-like_su1_dom"/>
</dbReference>
<feature type="transmembrane region" description="Helical" evidence="15">
    <location>
        <begin position="83"/>
        <end position="104"/>
    </location>
</feature>
<protein>
    <recommendedName>
        <fullName evidence="3">cytochrome-c oxidase</fullName>
        <ecNumber evidence="3">7.1.1.9</ecNumber>
    </recommendedName>
</protein>
<dbReference type="PANTHER" id="PTHR10422:SF18">
    <property type="entry name" value="CYTOCHROME C OXIDASE SUBUNIT 1"/>
    <property type="match status" value="1"/>
</dbReference>